<keyword evidence="3" id="KW-0804">Transcription</keyword>
<dbReference type="RefSeq" id="WP_060624452.1">
    <property type="nucleotide sequence ID" value="NZ_LCZJ02000026.1"/>
</dbReference>
<dbReference type="EMBL" id="LCZJ02000026">
    <property type="protein sequence ID" value="KTD85609.1"/>
    <property type="molecule type" value="Genomic_DNA"/>
</dbReference>
<dbReference type="InterPro" id="IPR050679">
    <property type="entry name" value="Bact_HTH_transcr_reg"/>
</dbReference>
<dbReference type="GO" id="GO:0045892">
    <property type="term" value="P:negative regulation of DNA-templated transcription"/>
    <property type="evidence" value="ECO:0007669"/>
    <property type="project" value="TreeGrafter"/>
</dbReference>
<accession>A0A0W1AW72</accession>
<feature type="domain" description="HTH gntR-type" evidence="4">
    <location>
        <begin position="9"/>
        <end position="77"/>
    </location>
</feature>
<dbReference type="AlphaFoldDB" id="A0A0W1AW72"/>
<dbReference type="Gene3D" id="1.10.10.10">
    <property type="entry name" value="Winged helix-like DNA-binding domain superfamily/Winged helix DNA-binding domain"/>
    <property type="match status" value="1"/>
</dbReference>
<dbReference type="InterPro" id="IPR036390">
    <property type="entry name" value="WH_DNA-bd_sf"/>
</dbReference>
<dbReference type="SUPFAM" id="SSF46785">
    <property type="entry name" value="Winged helix' DNA-binding domain"/>
    <property type="match status" value="1"/>
</dbReference>
<dbReference type="PANTHER" id="PTHR44846:SF1">
    <property type="entry name" value="MANNOSYL-D-GLYCERATE TRANSPORT_METABOLISM SYSTEM REPRESSOR MNGR-RELATED"/>
    <property type="match status" value="1"/>
</dbReference>
<dbReference type="Pfam" id="PF00392">
    <property type="entry name" value="GntR"/>
    <property type="match status" value="1"/>
</dbReference>
<dbReference type="InterPro" id="IPR000524">
    <property type="entry name" value="Tscrpt_reg_HTH_GntR"/>
</dbReference>
<evidence type="ECO:0000256" key="1">
    <source>
        <dbReference type="ARBA" id="ARBA00023015"/>
    </source>
</evidence>
<keyword evidence="2" id="KW-0238">DNA-binding</keyword>
<dbReference type="PANTHER" id="PTHR44846">
    <property type="entry name" value="MANNOSYL-D-GLYCERATE TRANSPORT/METABOLISM SYSTEM REPRESSOR MNGR-RELATED"/>
    <property type="match status" value="1"/>
</dbReference>
<evidence type="ECO:0000256" key="2">
    <source>
        <dbReference type="ARBA" id="ARBA00023125"/>
    </source>
</evidence>
<dbReference type="GO" id="GO:0003700">
    <property type="term" value="F:DNA-binding transcription factor activity"/>
    <property type="evidence" value="ECO:0007669"/>
    <property type="project" value="InterPro"/>
</dbReference>
<dbReference type="InterPro" id="IPR036388">
    <property type="entry name" value="WH-like_DNA-bd_sf"/>
</dbReference>
<evidence type="ECO:0000313" key="5">
    <source>
        <dbReference type="EMBL" id="KTD85609.1"/>
    </source>
</evidence>
<sequence>MPIKTKDKSHLYLDVYDKILKLINEGVYPVGSKLPAELELSKMMNVSRMTLRQALSLLQEDGYIVTIHGQGNFIKDNTKLRSVGLEKIGDTVSNCCTEAIDGIDSDFRLEFVNDYDYIKKLFGIHSAVCIGFNRWYKSKNEIVAHTFSILPSEIASKFQVNLNDKECLFELLEERIYEYAHSSTIEVKFTKSVISTSIHRLHSNNDLYTLLIESLYDSIGHVILQNKIYIPTEFSSIKINRINK</sequence>
<dbReference type="CDD" id="cd07377">
    <property type="entry name" value="WHTH_GntR"/>
    <property type="match status" value="1"/>
</dbReference>
<dbReference type="GO" id="GO:0003677">
    <property type="term" value="F:DNA binding"/>
    <property type="evidence" value="ECO:0007669"/>
    <property type="project" value="UniProtKB-KW"/>
</dbReference>
<dbReference type="SMART" id="SM00345">
    <property type="entry name" value="HTH_GNTR"/>
    <property type="match status" value="1"/>
</dbReference>
<name>A0A0W1AW72_9BACL</name>
<proteinExistence type="predicted"/>
<organism evidence="5 6">
    <name type="scientific">Paenibacillus etheri</name>
    <dbReference type="NCBI Taxonomy" id="1306852"/>
    <lineage>
        <taxon>Bacteria</taxon>
        <taxon>Bacillati</taxon>
        <taxon>Bacillota</taxon>
        <taxon>Bacilli</taxon>
        <taxon>Bacillales</taxon>
        <taxon>Paenibacillaceae</taxon>
        <taxon>Paenibacillus</taxon>
    </lineage>
</organism>
<dbReference type="PRINTS" id="PR00035">
    <property type="entry name" value="HTHGNTR"/>
</dbReference>
<comment type="caution">
    <text evidence="5">The sequence shown here is derived from an EMBL/GenBank/DDBJ whole genome shotgun (WGS) entry which is preliminary data.</text>
</comment>
<evidence type="ECO:0000259" key="4">
    <source>
        <dbReference type="PROSITE" id="PS50949"/>
    </source>
</evidence>
<gene>
    <name evidence="5" type="ORF">UQ64_19115</name>
</gene>
<dbReference type="OrthoDB" id="214086at2"/>
<keyword evidence="6" id="KW-1185">Reference proteome</keyword>
<keyword evidence="1" id="KW-0805">Transcription regulation</keyword>
<dbReference type="PROSITE" id="PS50949">
    <property type="entry name" value="HTH_GNTR"/>
    <property type="match status" value="1"/>
</dbReference>
<reference evidence="5 6" key="1">
    <citation type="journal article" date="2015" name="Int. Biodeterior. Biodegradation">
        <title>Physiological and genetic screening methods for the isolation of methyl tert-butyl ether-degrading bacteria for bioremediation purposes.</title>
        <authorList>
            <person name="Guisado I.M."/>
            <person name="Purswani J."/>
            <person name="Gonzalez Lopez J."/>
            <person name="Pozo C."/>
        </authorList>
    </citation>
    <scope>NUCLEOTIDE SEQUENCE [LARGE SCALE GENOMIC DNA]</scope>
    <source>
        <strain evidence="5 6">SH7</strain>
    </source>
</reference>
<dbReference type="Proteomes" id="UP000054709">
    <property type="component" value="Unassembled WGS sequence"/>
</dbReference>
<evidence type="ECO:0000256" key="3">
    <source>
        <dbReference type="ARBA" id="ARBA00023163"/>
    </source>
</evidence>
<evidence type="ECO:0000313" key="6">
    <source>
        <dbReference type="Proteomes" id="UP000054709"/>
    </source>
</evidence>
<protein>
    <submittedName>
        <fullName evidence="5">GntR family transcriptional regulator</fullName>
    </submittedName>
</protein>